<evidence type="ECO:0000313" key="4">
    <source>
        <dbReference type="Proteomes" id="UP001281203"/>
    </source>
</evidence>
<dbReference type="PANTHER" id="PTHR36216">
    <property type="entry name" value="TRANSCRIPTIONAL REGULATOR, TRMB"/>
    <property type="match status" value="1"/>
</dbReference>
<name>A0ABU3WYY9_9EURY</name>
<dbReference type="Pfam" id="PF24266">
    <property type="entry name" value="HTH_HVO_0163_N"/>
    <property type="match status" value="1"/>
</dbReference>
<evidence type="ECO:0000256" key="1">
    <source>
        <dbReference type="SAM" id="Phobius"/>
    </source>
</evidence>
<gene>
    <name evidence="3" type="ORF">F8E02_03050</name>
</gene>
<dbReference type="Gene3D" id="1.10.10.10">
    <property type="entry name" value="Winged helix-like DNA-binding domain superfamily/Winged helix DNA-binding domain"/>
    <property type="match status" value="2"/>
</dbReference>
<feature type="domain" description="HTH arsR-type" evidence="2">
    <location>
        <begin position="164"/>
        <end position="242"/>
    </location>
</feature>
<dbReference type="EMBL" id="WBKO01000001">
    <property type="protein sequence ID" value="MDV2481001.1"/>
    <property type="molecule type" value="Genomic_DNA"/>
</dbReference>
<dbReference type="CDD" id="cd00090">
    <property type="entry name" value="HTH_ARSR"/>
    <property type="match status" value="1"/>
</dbReference>
<dbReference type="RefSeq" id="WP_317063986.1">
    <property type="nucleotide sequence ID" value="NZ_WBKO01000001.1"/>
</dbReference>
<dbReference type="SMART" id="SM00418">
    <property type="entry name" value="HTH_ARSR"/>
    <property type="match status" value="1"/>
</dbReference>
<accession>A0ABU3WYY9</accession>
<comment type="caution">
    <text evidence="3">The sequence shown here is derived from an EMBL/GenBank/DDBJ whole genome shotgun (WGS) entry which is preliminary data.</text>
</comment>
<keyword evidence="1" id="KW-1133">Transmembrane helix</keyword>
<sequence length="244" mass="27216">MSNPLPLVRSTLLFIVFLSAITPGSAVGTGNSEWEFPEAISDDTTPEYIWNVPLKLVLLDFVFMTAPLLFLPVQFLIAAAAWLWLGHRRISRKNALDHDTRRAAYLCIRENPGINHATLSRMLGVNIGTLRYHLATLCETGKILAERDHGQLRYYANGRAAREGEGYPLNGTRKQILDLLAQDPGMMRKEVASALGIAGASVTWHMALLIREGAVRSERDGRMMRYFPRRDVVSRADRGVDVTG</sequence>
<organism evidence="3 4">
    <name type="scientific">Methanoculleus caldifontis</name>
    <dbReference type="NCBI Taxonomy" id="2651577"/>
    <lineage>
        <taxon>Archaea</taxon>
        <taxon>Methanobacteriati</taxon>
        <taxon>Methanobacteriota</taxon>
        <taxon>Stenosarchaea group</taxon>
        <taxon>Methanomicrobia</taxon>
        <taxon>Methanomicrobiales</taxon>
        <taxon>Methanomicrobiaceae</taxon>
        <taxon>Methanoculleus</taxon>
    </lineage>
</organism>
<dbReference type="SUPFAM" id="SSF46785">
    <property type="entry name" value="Winged helix' DNA-binding domain"/>
    <property type="match status" value="2"/>
</dbReference>
<dbReference type="InterPro" id="IPR056504">
    <property type="entry name" value="HTH_HVO_0163_N"/>
</dbReference>
<keyword evidence="4" id="KW-1185">Reference proteome</keyword>
<dbReference type="Pfam" id="PF13412">
    <property type="entry name" value="HTH_24"/>
    <property type="match status" value="1"/>
</dbReference>
<evidence type="ECO:0000259" key="2">
    <source>
        <dbReference type="SMART" id="SM00418"/>
    </source>
</evidence>
<protein>
    <submittedName>
        <fullName evidence="3">Winged helix-turn-helix transcriptional regulator</fullName>
    </submittedName>
</protein>
<feature type="transmembrane region" description="Helical" evidence="1">
    <location>
        <begin position="61"/>
        <end position="85"/>
    </location>
</feature>
<keyword evidence="1" id="KW-0472">Membrane</keyword>
<dbReference type="InterPro" id="IPR036388">
    <property type="entry name" value="WH-like_DNA-bd_sf"/>
</dbReference>
<evidence type="ECO:0000313" key="3">
    <source>
        <dbReference type="EMBL" id="MDV2481001.1"/>
    </source>
</evidence>
<proteinExistence type="predicted"/>
<reference evidence="3 4" key="1">
    <citation type="submission" date="2019-10" db="EMBL/GenBank/DDBJ databases">
        <title>Isolation and characterization of Methanoculleus sp. Wushi-C6 from a hot spring well.</title>
        <authorList>
            <person name="Chen S.-C."/>
            <person name="Lan Z.-H."/>
            <person name="You Y.-T."/>
            <person name="Lai M.-C."/>
        </authorList>
    </citation>
    <scope>NUCLEOTIDE SEQUENCE [LARGE SCALE GENOMIC DNA]</scope>
    <source>
        <strain evidence="3 4">Wushi-C6</strain>
    </source>
</reference>
<dbReference type="Proteomes" id="UP001281203">
    <property type="component" value="Unassembled WGS sequence"/>
</dbReference>
<keyword evidence="1" id="KW-0812">Transmembrane</keyword>
<dbReference type="InterPro" id="IPR036390">
    <property type="entry name" value="WH_DNA-bd_sf"/>
</dbReference>
<dbReference type="InterPro" id="IPR001845">
    <property type="entry name" value="HTH_ArsR_DNA-bd_dom"/>
</dbReference>
<dbReference type="PANTHER" id="PTHR36216:SF1">
    <property type="entry name" value="HTH ARSR-TYPE DOMAIN-CONTAINING PROTEIN"/>
    <property type="match status" value="1"/>
</dbReference>
<dbReference type="InterPro" id="IPR011991">
    <property type="entry name" value="ArsR-like_HTH"/>
</dbReference>